<dbReference type="SUPFAM" id="SSF53383">
    <property type="entry name" value="PLP-dependent transferases"/>
    <property type="match status" value="1"/>
</dbReference>
<dbReference type="PANTHER" id="PTHR45677">
    <property type="entry name" value="GLUTAMATE DECARBOXYLASE-RELATED"/>
    <property type="match status" value="1"/>
</dbReference>
<dbReference type="eggNOG" id="COG0076">
    <property type="taxonomic scope" value="Bacteria"/>
</dbReference>
<keyword evidence="9" id="KW-1185">Reference proteome</keyword>
<dbReference type="EnsemblBacteria" id="ABF40284">
    <property type="protein sequence ID" value="ABF40284"/>
    <property type="gene ID" value="Acid345_1282"/>
</dbReference>
<dbReference type="Gene3D" id="3.90.1150.170">
    <property type="match status" value="1"/>
</dbReference>
<evidence type="ECO:0000256" key="4">
    <source>
        <dbReference type="ARBA" id="ARBA00022898"/>
    </source>
</evidence>
<protein>
    <submittedName>
        <fullName evidence="8">Pyridoxal-dependent decarboxylase</fullName>
    </submittedName>
</protein>
<dbReference type="KEGG" id="aba:Acid345_1282"/>
<evidence type="ECO:0000256" key="7">
    <source>
        <dbReference type="RuleBase" id="RU000382"/>
    </source>
</evidence>
<evidence type="ECO:0000256" key="1">
    <source>
        <dbReference type="ARBA" id="ARBA00001933"/>
    </source>
</evidence>
<dbReference type="Proteomes" id="UP000002432">
    <property type="component" value="Chromosome"/>
</dbReference>
<evidence type="ECO:0000313" key="8">
    <source>
        <dbReference type="EMBL" id="ABF40284.1"/>
    </source>
</evidence>
<dbReference type="STRING" id="204669.Acid345_1282"/>
<accession>Q1IS66</accession>
<gene>
    <name evidence="8" type="ordered locus">Acid345_1282</name>
</gene>
<reference evidence="8 9" key="1">
    <citation type="journal article" date="2009" name="Appl. Environ. Microbiol.">
        <title>Three genomes from the phylum Acidobacteria provide insight into the lifestyles of these microorganisms in soils.</title>
        <authorList>
            <person name="Ward N.L."/>
            <person name="Challacombe J.F."/>
            <person name="Janssen P.H."/>
            <person name="Henrissat B."/>
            <person name="Coutinho P.M."/>
            <person name="Wu M."/>
            <person name="Xie G."/>
            <person name="Haft D.H."/>
            <person name="Sait M."/>
            <person name="Badger J."/>
            <person name="Barabote R.D."/>
            <person name="Bradley B."/>
            <person name="Brettin T.S."/>
            <person name="Brinkac L.M."/>
            <person name="Bruce D."/>
            <person name="Creasy T."/>
            <person name="Daugherty S.C."/>
            <person name="Davidsen T.M."/>
            <person name="DeBoy R.T."/>
            <person name="Detter J.C."/>
            <person name="Dodson R.J."/>
            <person name="Durkin A.S."/>
            <person name="Ganapathy A."/>
            <person name="Gwinn-Giglio M."/>
            <person name="Han C.S."/>
            <person name="Khouri H."/>
            <person name="Kiss H."/>
            <person name="Kothari S.P."/>
            <person name="Madupu R."/>
            <person name="Nelson K.E."/>
            <person name="Nelson W.C."/>
            <person name="Paulsen I."/>
            <person name="Penn K."/>
            <person name="Ren Q."/>
            <person name="Rosovitz M.J."/>
            <person name="Selengut J.D."/>
            <person name="Shrivastava S."/>
            <person name="Sullivan S.A."/>
            <person name="Tapia R."/>
            <person name="Thompson L.S."/>
            <person name="Watkins K.L."/>
            <person name="Yang Q."/>
            <person name="Yu C."/>
            <person name="Zafar N."/>
            <person name="Zhou L."/>
            <person name="Kuske C.R."/>
        </authorList>
    </citation>
    <scope>NUCLEOTIDE SEQUENCE [LARGE SCALE GENOMIC DNA]</scope>
    <source>
        <strain evidence="8 9">Ellin345</strain>
    </source>
</reference>
<dbReference type="HOGENOM" id="CLU_011856_0_4_0"/>
<dbReference type="InterPro" id="IPR010977">
    <property type="entry name" value="Aromatic_deC"/>
</dbReference>
<evidence type="ECO:0000256" key="2">
    <source>
        <dbReference type="ARBA" id="ARBA00009533"/>
    </source>
</evidence>
<dbReference type="Pfam" id="PF00282">
    <property type="entry name" value="Pyridoxal_deC"/>
    <property type="match status" value="1"/>
</dbReference>
<dbReference type="EMBL" id="CP000360">
    <property type="protein sequence ID" value="ABF40284.1"/>
    <property type="molecule type" value="Genomic_DNA"/>
</dbReference>
<dbReference type="AlphaFoldDB" id="Q1IS66"/>
<dbReference type="GO" id="GO:0016831">
    <property type="term" value="F:carboxy-lyase activity"/>
    <property type="evidence" value="ECO:0007669"/>
    <property type="project" value="UniProtKB-KW"/>
</dbReference>
<name>Q1IS66_KORVE</name>
<dbReference type="InterPro" id="IPR015422">
    <property type="entry name" value="PyrdxlP-dep_Trfase_small"/>
</dbReference>
<dbReference type="Gene3D" id="3.40.640.10">
    <property type="entry name" value="Type I PLP-dependent aspartate aminotransferase-like (Major domain)"/>
    <property type="match status" value="1"/>
</dbReference>
<dbReference type="GO" id="GO:0030170">
    <property type="term" value="F:pyridoxal phosphate binding"/>
    <property type="evidence" value="ECO:0007669"/>
    <property type="project" value="InterPro"/>
</dbReference>
<proteinExistence type="inferred from homology"/>
<dbReference type="OrthoDB" id="9803665at2"/>
<dbReference type="InterPro" id="IPR021115">
    <property type="entry name" value="Pyridoxal-P_BS"/>
</dbReference>
<keyword evidence="4 6" id="KW-0663">Pyridoxal phosphate</keyword>
<keyword evidence="3" id="KW-0210">Decarboxylase</keyword>
<evidence type="ECO:0000256" key="6">
    <source>
        <dbReference type="PIRSR" id="PIRSR602129-50"/>
    </source>
</evidence>
<dbReference type="GO" id="GO:0005737">
    <property type="term" value="C:cytoplasm"/>
    <property type="evidence" value="ECO:0007669"/>
    <property type="project" value="TreeGrafter"/>
</dbReference>
<dbReference type="PRINTS" id="PR00800">
    <property type="entry name" value="YHDCRBOXLASE"/>
</dbReference>
<sequence length="477" mass="52850">MGFELTRDERQRLGYQLIDRINDFFESLPTRNVQLPANERTFSPLAEPMPELGDDATRVLDDLTTELIDRGFHVPAANYFGLMNPTPTYMAVLAEALVSALNPQLASLARSQLASKIENETVRWIGERVGWNSAFDGTFTSGGNEANFSGLALALAHHFPDAIENGVASIGAQPVVYCSAEAHHSLDKSVGLLGLGRKALRRIPINDRIQLDPEKLVKEIDNDRSAGYKPFCVVATAGTTNSGAVDDISALADICEKHNLWLHLDGAYGAAAIFSDKHRDLVRGIERTDSVTIDPHKWLAMPFAAGVILTRHPQALRDAFEVSTPYMPKLANAAMTDNFKVSTQWSRRMNSLKVYLTLKVHGRAAYEELIDRQLQLAKVAADWFEQSDLFELAVPQVLPILNFRLKGVPEQDLAAAHTRIVEEVTRDGQRWISPTMVNGRSVLRMMIISYLTTEEHIRDLQQALVSAARTLPATARS</sequence>
<evidence type="ECO:0000256" key="3">
    <source>
        <dbReference type="ARBA" id="ARBA00022793"/>
    </source>
</evidence>
<keyword evidence="5 7" id="KW-0456">Lyase</keyword>
<dbReference type="Gene3D" id="3.90.1150.10">
    <property type="entry name" value="Aspartate Aminotransferase, domain 1"/>
    <property type="match status" value="1"/>
</dbReference>
<organism evidence="8 9">
    <name type="scientific">Koribacter versatilis (strain Ellin345)</name>
    <dbReference type="NCBI Taxonomy" id="204669"/>
    <lineage>
        <taxon>Bacteria</taxon>
        <taxon>Pseudomonadati</taxon>
        <taxon>Acidobacteriota</taxon>
        <taxon>Terriglobia</taxon>
        <taxon>Terriglobales</taxon>
        <taxon>Candidatus Korobacteraceae</taxon>
        <taxon>Candidatus Korobacter</taxon>
    </lineage>
</organism>
<dbReference type="InterPro" id="IPR002129">
    <property type="entry name" value="PyrdxlP-dep_de-COase"/>
</dbReference>
<dbReference type="PROSITE" id="PS00392">
    <property type="entry name" value="DDC_GAD_HDC_YDC"/>
    <property type="match status" value="1"/>
</dbReference>
<dbReference type="InterPro" id="IPR015424">
    <property type="entry name" value="PyrdxlP-dep_Trfase"/>
</dbReference>
<dbReference type="GO" id="GO:0019752">
    <property type="term" value="P:carboxylic acid metabolic process"/>
    <property type="evidence" value="ECO:0007669"/>
    <property type="project" value="InterPro"/>
</dbReference>
<evidence type="ECO:0000256" key="5">
    <source>
        <dbReference type="ARBA" id="ARBA00023239"/>
    </source>
</evidence>
<dbReference type="PANTHER" id="PTHR45677:SF8">
    <property type="entry name" value="CYSTEINE SULFINIC ACID DECARBOXYLASE"/>
    <property type="match status" value="1"/>
</dbReference>
<dbReference type="InterPro" id="IPR015421">
    <property type="entry name" value="PyrdxlP-dep_Trfase_major"/>
</dbReference>
<feature type="modified residue" description="N6-(pyridoxal phosphate)lysine" evidence="6">
    <location>
        <position position="297"/>
    </location>
</feature>
<comment type="cofactor">
    <cofactor evidence="1 6 7">
        <name>pyridoxal 5'-phosphate</name>
        <dbReference type="ChEBI" id="CHEBI:597326"/>
    </cofactor>
</comment>
<dbReference type="RefSeq" id="WP_011522086.1">
    <property type="nucleotide sequence ID" value="NC_008009.1"/>
</dbReference>
<evidence type="ECO:0000313" key="9">
    <source>
        <dbReference type="Proteomes" id="UP000002432"/>
    </source>
</evidence>
<comment type="similarity">
    <text evidence="2 7">Belongs to the group II decarboxylase family.</text>
</comment>
<dbReference type="GO" id="GO:0006520">
    <property type="term" value="P:amino acid metabolic process"/>
    <property type="evidence" value="ECO:0007669"/>
    <property type="project" value="InterPro"/>
</dbReference>